<keyword evidence="5 7" id="KW-0328">Glycosyltransferase</keyword>
<dbReference type="RefSeq" id="WP_102366254.1">
    <property type="nucleotide sequence ID" value="NZ_CP020991.1"/>
</dbReference>
<dbReference type="InterPro" id="IPR023050">
    <property type="entry name" value="PyrR"/>
</dbReference>
<dbReference type="GO" id="GO:0003723">
    <property type="term" value="F:RNA binding"/>
    <property type="evidence" value="ECO:0007669"/>
    <property type="project" value="UniProtKB-UniRule"/>
</dbReference>
<keyword evidence="5" id="KW-0694">RNA-binding</keyword>
<dbReference type="HAMAP" id="MF_01219">
    <property type="entry name" value="PyrR"/>
    <property type="match status" value="1"/>
</dbReference>
<dbReference type="SUPFAM" id="SSF53271">
    <property type="entry name" value="PRTase-like"/>
    <property type="match status" value="1"/>
</dbReference>
<feature type="short sequence motif" description="PRPP-binding" evidence="5">
    <location>
        <begin position="97"/>
        <end position="109"/>
    </location>
</feature>
<dbReference type="KEGG" id="mpec:B9O19_01966"/>
<evidence type="ECO:0000256" key="5">
    <source>
        <dbReference type="HAMAP-Rule" id="MF_01219"/>
    </source>
</evidence>
<sequence length="184" mass="20281">MRTVILEKEEIDKKLKRMASQIVERNVGEKSICLIGIVRRGVNVAESLAEHIIASGEMNVEVGSLDITLYGADHNLIAKYPVLNDTDIRFSIDNKIVVLVDDILYTGKTIHTAIDALLDIGSPSEVQLACFVDRGRRTFPISADYVGVRVPSSGLERVVLHVEEVDGESCVMIEKRDSSAAFKI</sequence>
<dbReference type="GO" id="GO:0006353">
    <property type="term" value="P:DNA-templated transcription termination"/>
    <property type="evidence" value="ECO:0007669"/>
    <property type="project" value="UniProtKB-UniRule"/>
</dbReference>
<keyword evidence="3 5" id="KW-0805">Transcription regulation</keyword>
<evidence type="ECO:0000256" key="1">
    <source>
        <dbReference type="ARBA" id="ARBA00005565"/>
    </source>
</evidence>
<comment type="subunit">
    <text evidence="5">Homodimer and homohexamer; in equilibrium.</text>
</comment>
<feature type="domain" description="Phosphoribosyltransferase" evidence="6">
    <location>
        <begin position="5"/>
        <end position="149"/>
    </location>
</feature>
<keyword evidence="8" id="KW-1185">Reference proteome</keyword>
<dbReference type="Pfam" id="PF00156">
    <property type="entry name" value="Pribosyltran"/>
    <property type="match status" value="1"/>
</dbReference>
<accession>A0A2K9P4C2</accession>
<comment type="catalytic activity">
    <reaction evidence="5">
        <text>UMP + diphosphate = 5-phospho-alpha-D-ribose 1-diphosphate + uracil</text>
        <dbReference type="Rhea" id="RHEA:13017"/>
        <dbReference type="ChEBI" id="CHEBI:17568"/>
        <dbReference type="ChEBI" id="CHEBI:33019"/>
        <dbReference type="ChEBI" id="CHEBI:57865"/>
        <dbReference type="ChEBI" id="CHEBI:58017"/>
        <dbReference type="EC" id="2.4.2.9"/>
    </reaction>
</comment>
<keyword evidence="4 5" id="KW-0804">Transcription</keyword>
<evidence type="ECO:0000259" key="6">
    <source>
        <dbReference type="Pfam" id="PF00156"/>
    </source>
</evidence>
<keyword evidence="2 5" id="KW-0806">Transcription termination</keyword>
<comment type="function">
    <text evidence="5">Also displays a weak uracil phosphoribosyltransferase activity which is not physiologically significant.</text>
</comment>
<dbReference type="EMBL" id="CP020991">
    <property type="protein sequence ID" value="AUO20113.1"/>
    <property type="molecule type" value="Genomic_DNA"/>
</dbReference>
<dbReference type="GO" id="GO:0004845">
    <property type="term" value="F:uracil phosphoribosyltransferase activity"/>
    <property type="evidence" value="ECO:0007669"/>
    <property type="project" value="UniProtKB-UniRule"/>
</dbReference>
<dbReference type="InterPro" id="IPR000836">
    <property type="entry name" value="PRTase_dom"/>
</dbReference>
<keyword evidence="5 7" id="KW-0808">Transferase</keyword>
<comment type="function">
    <text evidence="5">Regulates transcriptional attenuation of the pyrimidine nucleotide (pyr) operon by binding in a uridine-dependent manner to specific sites on pyr mRNA. This disrupts an antiterminator hairpin in the RNA and favors formation of a downstream transcription terminator, leading to a reduced expression of downstream genes.</text>
</comment>
<dbReference type="FunFam" id="3.40.50.2020:FF:000020">
    <property type="entry name" value="Bifunctional protein PyrR"/>
    <property type="match status" value="1"/>
</dbReference>
<dbReference type="PANTHER" id="PTHR11608">
    <property type="entry name" value="BIFUNCTIONAL PROTEIN PYRR"/>
    <property type="match status" value="1"/>
</dbReference>
<dbReference type="PANTHER" id="PTHR11608:SF0">
    <property type="entry name" value="BIFUNCTIONAL PROTEIN PYRR"/>
    <property type="match status" value="1"/>
</dbReference>
<dbReference type="CDD" id="cd06223">
    <property type="entry name" value="PRTases_typeI"/>
    <property type="match status" value="1"/>
</dbReference>
<evidence type="ECO:0000313" key="8">
    <source>
        <dbReference type="Proteomes" id="UP000235589"/>
    </source>
</evidence>
<proteinExistence type="inferred from homology"/>
<dbReference type="NCBIfam" id="NF003549">
    <property type="entry name" value="PRK05205.1-5"/>
    <property type="match status" value="1"/>
</dbReference>
<dbReference type="AlphaFoldDB" id="A0A2K9P4C2"/>
<evidence type="ECO:0000256" key="2">
    <source>
        <dbReference type="ARBA" id="ARBA00022472"/>
    </source>
</evidence>
<evidence type="ECO:0000313" key="7">
    <source>
        <dbReference type="EMBL" id="AUO20113.1"/>
    </source>
</evidence>
<dbReference type="OrthoDB" id="9802227at2"/>
<dbReference type="Gene3D" id="3.40.50.2020">
    <property type="match status" value="1"/>
</dbReference>
<comment type="similarity">
    <text evidence="1 5">Belongs to the purine/pyrimidine phosphoribosyltransferase family. PyrR subfamily.</text>
</comment>
<name>A0A2K9P4C2_9FIRM</name>
<dbReference type="EC" id="2.4.2.9" evidence="5"/>
<dbReference type="InterPro" id="IPR029057">
    <property type="entry name" value="PRTase-like"/>
</dbReference>
<gene>
    <name evidence="5" type="primary">pyrR</name>
    <name evidence="7" type="ORF">B9O19_01966</name>
</gene>
<protein>
    <recommendedName>
        <fullName evidence="5">Bifunctional protein PyrR</fullName>
    </recommendedName>
    <domain>
        <recommendedName>
            <fullName evidence="5">Pyrimidine operon regulatory protein</fullName>
        </recommendedName>
    </domain>
    <domain>
        <recommendedName>
            <fullName evidence="5">Uracil phosphoribosyltransferase</fullName>
            <shortName evidence="5">UPRTase</shortName>
            <ecNumber evidence="5">2.4.2.9</ecNumber>
        </recommendedName>
    </domain>
</protein>
<evidence type="ECO:0000256" key="3">
    <source>
        <dbReference type="ARBA" id="ARBA00023015"/>
    </source>
</evidence>
<dbReference type="InterPro" id="IPR050137">
    <property type="entry name" value="PyrR_bifunctional"/>
</dbReference>
<dbReference type="GeneID" id="98063344"/>
<dbReference type="Proteomes" id="UP000235589">
    <property type="component" value="Chromosome"/>
</dbReference>
<reference evidence="7 8" key="1">
    <citation type="submission" date="2017-04" db="EMBL/GenBank/DDBJ databases">
        <title>Monoglobus pectinilyticus 14 draft genome.</title>
        <authorList>
            <person name="Kim C."/>
            <person name="Rosendale D.I."/>
            <person name="Kelly W.J."/>
            <person name="Tannock G.W."/>
            <person name="Patchett M.L."/>
            <person name="Jordens J.Z."/>
        </authorList>
    </citation>
    <scope>NUCLEOTIDE SEQUENCE [LARGE SCALE GENOMIC DNA]</scope>
    <source>
        <strain evidence="7 8">14</strain>
    </source>
</reference>
<evidence type="ECO:0000256" key="4">
    <source>
        <dbReference type="ARBA" id="ARBA00023163"/>
    </source>
</evidence>
<organism evidence="7 8">
    <name type="scientific">Monoglobus pectinilyticus</name>
    <dbReference type="NCBI Taxonomy" id="1981510"/>
    <lineage>
        <taxon>Bacteria</taxon>
        <taxon>Bacillati</taxon>
        <taxon>Bacillota</taxon>
        <taxon>Clostridia</taxon>
        <taxon>Monoglobales</taxon>
        <taxon>Monoglobaceae</taxon>
        <taxon>Monoglobus</taxon>
    </lineage>
</organism>